<evidence type="ECO:0000313" key="3">
    <source>
        <dbReference type="Proteomes" id="UP000236262"/>
    </source>
</evidence>
<dbReference type="Proteomes" id="UP000236262">
    <property type="component" value="Unassembled WGS sequence"/>
</dbReference>
<dbReference type="EMBL" id="PPEH01000004">
    <property type="protein sequence ID" value="PNW13470.1"/>
    <property type="molecule type" value="Genomic_DNA"/>
</dbReference>
<reference evidence="2 3" key="1">
    <citation type="submission" date="2018-01" db="EMBL/GenBank/DDBJ databases">
        <title>Draft genome sequences of Chryseobacterium lactis NCTC11390, Chryseobacterium oncorhynchi 701B-08, and Chryseobacterium viscerum 687B-08.</title>
        <authorList>
            <person name="Jeong J.-J."/>
            <person name="Lee Y.J."/>
            <person name="Park B."/>
            <person name="Choi I.-G."/>
            <person name="Kim K.D."/>
        </authorList>
    </citation>
    <scope>NUCLEOTIDE SEQUENCE [LARGE SCALE GENOMIC DNA]</scope>
    <source>
        <strain evidence="2 3">NCTC11390</strain>
    </source>
</reference>
<accession>A0A3G6RLH6</accession>
<dbReference type="Proteomes" id="UP000279972">
    <property type="component" value="Chromosome"/>
</dbReference>
<gene>
    <name evidence="2" type="ORF">C1637_11695</name>
    <name evidence="1" type="ORF">EG342_02245</name>
</gene>
<dbReference type="KEGG" id="clac:EG342_02245"/>
<dbReference type="AlphaFoldDB" id="A0A3G6RLH6"/>
<protein>
    <submittedName>
        <fullName evidence="2">Uncharacterized protein</fullName>
    </submittedName>
</protein>
<evidence type="ECO:0000313" key="1">
    <source>
        <dbReference type="EMBL" id="AZA80809.1"/>
    </source>
</evidence>
<organism evidence="2 3">
    <name type="scientific">Chryseobacterium lactis</name>
    <dbReference type="NCBI Taxonomy" id="1241981"/>
    <lineage>
        <taxon>Bacteria</taxon>
        <taxon>Pseudomonadati</taxon>
        <taxon>Bacteroidota</taxon>
        <taxon>Flavobacteriia</taxon>
        <taxon>Flavobacteriales</taxon>
        <taxon>Weeksellaceae</taxon>
        <taxon>Chryseobacterium group</taxon>
        <taxon>Chryseobacterium</taxon>
    </lineage>
</organism>
<evidence type="ECO:0000313" key="2">
    <source>
        <dbReference type="EMBL" id="PNW13470.1"/>
    </source>
</evidence>
<name>A0A3G6RLH6_CHRLC</name>
<evidence type="ECO:0000313" key="4">
    <source>
        <dbReference type="Proteomes" id="UP000279972"/>
    </source>
</evidence>
<keyword evidence="4" id="KW-1185">Reference proteome</keyword>
<reference evidence="1 4" key="2">
    <citation type="submission" date="2018-11" db="EMBL/GenBank/DDBJ databases">
        <title>Proposal to divide the Flavobacteriaceae and reorganize its genera based on Amino Acid Identity values calculated from whole genome sequences.</title>
        <authorList>
            <person name="Nicholson A.C."/>
            <person name="Gulvik C.A."/>
            <person name="Whitney A.M."/>
            <person name="Humrighouse B.W."/>
            <person name="Bell M."/>
            <person name="Holmes B."/>
            <person name="Steigerwalt A.G."/>
            <person name="Villarma A."/>
            <person name="Sheth M."/>
            <person name="Batra D."/>
            <person name="Pryor J."/>
            <person name="Bernardet J.-F."/>
            <person name="Hugo C."/>
            <person name="Kampfer P."/>
            <person name="Newman J."/>
            <person name="McQuiston J.R."/>
        </authorList>
    </citation>
    <scope>NUCLEOTIDE SEQUENCE [LARGE SCALE GENOMIC DNA]</scope>
    <source>
        <strain evidence="1 4">KC_1864</strain>
    </source>
</reference>
<sequence length="137" mass="15736">MRMATGSISNDVHPRFSDVSNSVYQPLLKIEPSTTVKKLTGNSKRVNSNFYTFLNDHFCQNNFPGAHNDNDFYSLLLKDLKYIEIRGHWTSMISFNFNNAVVLSRKRKKFGEYACEVVDGFKYIIKNPDKLISISVS</sequence>
<dbReference type="EMBL" id="CP033924">
    <property type="protein sequence ID" value="AZA80809.1"/>
    <property type="molecule type" value="Genomic_DNA"/>
</dbReference>
<proteinExistence type="predicted"/>